<dbReference type="Pfam" id="PF00043">
    <property type="entry name" value="GST_C"/>
    <property type="match status" value="1"/>
</dbReference>
<comment type="subunit">
    <text evidence="2">Homodimer.</text>
</comment>
<dbReference type="InterPro" id="IPR036282">
    <property type="entry name" value="Glutathione-S-Trfase_C_sf"/>
</dbReference>
<reference evidence="9" key="2">
    <citation type="journal article" date="2020" name="BMC">
        <title>Leishmania infection induces a limited differential gene expression in the sand fly midgut.</title>
        <authorList>
            <person name="Coutinho-Abreu I.V."/>
            <person name="Serafim T.D."/>
            <person name="Meneses C."/>
            <person name="Kamhawi S."/>
            <person name="Oliveira F."/>
            <person name="Valenzuela J.G."/>
        </authorList>
    </citation>
    <scope>NUCLEOTIDE SEQUENCE</scope>
    <source>
        <strain evidence="9">Jacobina</strain>
        <tissue evidence="9">Midgut</tissue>
    </source>
</reference>
<accession>A0A1B0CQY6</accession>
<dbReference type="PANTHER" id="PTHR43969">
    <property type="entry name" value="GLUTATHIONE S TRANSFERASE D10, ISOFORM A-RELATED"/>
    <property type="match status" value="1"/>
</dbReference>
<dbReference type="SFLD" id="SFLDG01153">
    <property type="entry name" value="Main.4:_Theta-like"/>
    <property type="match status" value="1"/>
</dbReference>
<dbReference type="CDD" id="cd03177">
    <property type="entry name" value="GST_C_Delta_Epsilon"/>
    <property type="match status" value="1"/>
</dbReference>
<evidence type="ECO:0000256" key="3">
    <source>
        <dbReference type="ARBA" id="ARBA00012452"/>
    </source>
</evidence>
<dbReference type="GO" id="GO:0004364">
    <property type="term" value="F:glutathione transferase activity"/>
    <property type="evidence" value="ECO:0007669"/>
    <property type="project" value="UniProtKB-EC"/>
</dbReference>
<name>A0A1B0CQY6_LUTLO</name>
<dbReference type="InterPro" id="IPR036249">
    <property type="entry name" value="Thioredoxin-like_sf"/>
</dbReference>
<feature type="domain" description="GST C-terminal" evidence="8">
    <location>
        <begin position="88"/>
        <end position="220"/>
    </location>
</feature>
<protein>
    <recommendedName>
        <fullName evidence="3">glutathione transferase</fullName>
        <ecNumber evidence="3">2.5.1.18</ecNumber>
    </recommendedName>
    <alternativeName>
        <fullName evidence="5">GST class-theta</fullName>
    </alternativeName>
</protein>
<evidence type="ECO:0000256" key="5">
    <source>
        <dbReference type="ARBA" id="ARBA00041523"/>
    </source>
</evidence>
<sequence length="220" mass="25404">MPVKLYYLPESPPCRTILLLGRLLKIDFDLKIVNILDGDQLKPDFVQLNPQHCIPTMDDNDLVLWESRVILMYLVSAYAEDDILYPKDILQRAMVDQRIHFDLGTLYQRASDYFFPTLFVGAHLDETKKARLAEALGWFDDILKGRKWVATDNFTIADLTLCVTVSQIEAFGFELGPYGRVRAWFQHCKDELEPHGYDEINQVGADALGEMFRSKLQQEK</sequence>
<keyword evidence="4 9" id="KW-0808">Transferase</keyword>
<dbReference type="FunFam" id="3.40.30.10:FF:000034">
    <property type="entry name" value="glutathione S-transferase 1"/>
    <property type="match status" value="1"/>
</dbReference>
<evidence type="ECO:0000256" key="4">
    <source>
        <dbReference type="ARBA" id="ARBA00022679"/>
    </source>
</evidence>
<dbReference type="VEuPathDB" id="VectorBase:LLOJ007285"/>
<evidence type="ECO:0000313" key="10">
    <source>
        <dbReference type="EnsemblMetazoa" id="LLOJ007285-PA"/>
    </source>
</evidence>
<dbReference type="InterPro" id="IPR004046">
    <property type="entry name" value="GST_C"/>
</dbReference>
<dbReference type="InterPro" id="IPR004045">
    <property type="entry name" value="Glutathione_S-Trfase_N"/>
</dbReference>
<dbReference type="InterPro" id="IPR040079">
    <property type="entry name" value="Glutathione_S-Trfase"/>
</dbReference>
<dbReference type="PROSITE" id="PS50404">
    <property type="entry name" value="GST_NTER"/>
    <property type="match status" value="1"/>
</dbReference>
<evidence type="ECO:0000313" key="11">
    <source>
        <dbReference type="Proteomes" id="UP000092461"/>
    </source>
</evidence>
<dbReference type="SUPFAM" id="SSF47616">
    <property type="entry name" value="GST C-terminal domain-like"/>
    <property type="match status" value="1"/>
</dbReference>
<reference evidence="11" key="1">
    <citation type="submission" date="2012-05" db="EMBL/GenBank/DDBJ databases">
        <title>Whole Genome Assembly of Lutzomyia longipalpis.</title>
        <authorList>
            <person name="Richards S."/>
            <person name="Qu C."/>
            <person name="Dillon R."/>
            <person name="Worley K."/>
            <person name="Scherer S."/>
            <person name="Batterton M."/>
            <person name="Taylor A."/>
            <person name="Hawes A."/>
            <person name="Hernandez B."/>
            <person name="Kovar C."/>
            <person name="Mandapat C."/>
            <person name="Pham C."/>
            <person name="Qu C."/>
            <person name="Jing C."/>
            <person name="Bess C."/>
            <person name="Bandaranaike D."/>
            <person name="Ngo D."/>
            <person name="Ongeri F."/>
            <person name="Arias F."/>
            <person name="Lara F."/>
            <person name="Weissenberger G."/>
            <person name="Kamau G."/>
            <person name="Han H."/>
            <person name="Shen H."/>
            <person name="Dinh H."/>
            <person name="Khalil I."/>
            <person name="Jones J."/>
            <person name="Shafer J."/>
            <person name="Jayaseelan J."/>
            <person name="Quiroz J."/>
            <person name="Blankenburg K."/>
            <person name="Nguyen L."/>
            <person name="Jackson L."/>
            <person name="Francisco L."/>
            <person name="Tang L.-Y."/>
            <person name="Pu L.-L."/>
            <person name="Perales L."/>
            <person name="Lorensuhewa L."/>
            <person name="Munidasa M."/>
            <person name="Coyle M."/>
            <person name="Taylor M."/>
            <person name="Puazo M."/>
            <person name="Firestine M."/>
            <person name="Scheel M."/>
            <person name="Javaid M."/>
            <person name="Wang M."/>
            <person name="Li M."/>
            <person name="Tabassum N."/>
            <person name="Saada N."/>
            <person name="Osuji N."/>
            <person name="Aqrawi P."/>
            <person name="Fu Q."/>
            <person name="Thornton R."/>
            <person name="Raj R."/>
            <person name="Goodspeed R."/>
            <person name="Mata R."/>
            <person name="Najjar R."/>
            <person name="Gubbala S."/>
            <person name="Lee S."/>
            <person name="Denson S."/>
            <person name="Patil S."/>
            <person name="Macmil S."/>
            <person name="Qi S."/>
            <person name="Matskevitch T."/>
            <person name="Palculict T."/>
            <person name="Mathew T."/>
            <person name="Vee V."/>
            <person name="Velamala V."/>
            <person name="Korchina V."/>
            <person name="Cai W."/>
            <person name="Liu W."/>
            <person name="Dai W."/>
            <person name="Zou X."/>
            <person name="Zhu Y."/>
            <person name="Zhang Y."/>
            <person name="Wu Y.-Q."/>
            <person name="Xin Y."/>
            <person name="Nazarath L."/>
            <person name="Kovar C."/>
            <person name="Han Y."/>
            <person name="Muzny D."/>
            <person name="Gibbs R."/>
        </authorList>
    </citation>
    <scope>NUCLEOTIDE SEQUENCE [LARGE SCALE GENOMIC DNA]</scope>
    <source>
        <strain evidence="11">Jacobina</strain>
    </source>
</reference>
<evidence type="ECO:0000313" key="9">
    <source>
        <dbReference type="EMBL" id="MBC1168733.1"/>
    </source>
</evidence>
<evidence type="ECO:0000256" key="6">
    <source>
        <dbReference type="ARBA" id="ARBA00047960"/>
    </source>
</evidence>
<evidence type="ECO:0000256" key="2">
    <source>
        <dbReference type="ARBA" id="ARBA00011738"/>
    </source>
</evidence>
<reference evidence="10" key="3">
    <citation type="submission" date="2020-05" db="UniProtKB">
        <authorList>
            <consortium name="EnsemblMetazoa"/>
        </authorList>
    </citation>
    <scope>IDENTIFICATION</scope>
    <source>
        <strain evidence="10">Jacobina</strain>
    </source>
</reference>
<dbReference type="Gene3D" id="1.20.1050.10">
    <property type="match status" value="1"/>
</dbReference>
<dbReference type="SUPFAM" id="SSF52833">
    <property type="entry name" value="Thioredoxin-like"/>
    <property type="match status" value="1"/>
</dbReference>
<dbReference type="PROSITE" id="PS50405">
    <property type="entry name" value="GST_CTER"/>
    <property type="match status" value="1"/>
</dbReference>
<dbReference type="EMBL" id="GITU01000030">
    <property type="protein sequence ID" value="MBC1168733.1"/>
    <property type="molecule type" value="Transcribed_RNA"/>
</dbReference>
<dbReference type="Gene3D" id="3.40.30.10">
    <property type="entry name" value="Glutaredoxin"/>
    <property type="match status" value="1"/>
</dbReference>
<dbReference type="EnsemblMetazoa" id="LLOJ007285-RA">
    <property type="protein sequence ID" value="LLOJ007285-PA"/>
    <property type="gene ID" value="LLOJ007285"/>
</dbReference>
<dbReference type="InterPro" id="IPR010987">
    <property type="entry name" value="Glutathione-S-Trfase_C-like"/>
</dbReference>
<dbReference type="SFLD" id="SFLDG00358">
    <property type="entry name" value="Main_(cytGST)"/>
    <property type="match status" value="1"/>
</dbReference>
<evidence type="ECO:0000259" key="8">
    <source>
        <dbReference type="PROSITE" id="PS50405"/>
    </source>
</evidence>
<dbReference type="Proteomes" id="UP000092461">
    <property type="component" value="Unassembled WGS sequence"/>
</dbReference>
<proteinExistence type="inferred from homology"/>
<dbReference type="VEuPathDB" id="VectorBase:LLONM1_005858"/>
<dbReference type="FunFam" id="1.20.1050.10:FF:000007">
    <property type="entry name" value="Glutathione S-transferase 1-1"/>
    <property type="match status" value="1"/>
</dbReference>
<dbReference type="SFLD" id="SFLDS00019">
    <property type="entry name" value="Glutathione_Transferase_(cytos"/>
    <property type="match status" value="1"/>
</dbReference>
<keyword evidence="11" id="KW-1185">Reference proteome</keyword>
<dbReference type="GO" id="GO:0006749">
    <property type="term" value="P:glutathione metabolic process"/>
    <property type="evidence" value="ECO:0007669"/>
    <property type="project" value="TreeGrafter"/>
</dbReference>
<dbReference type="PANTHER" id="PTHR43969:SF2">
    <property type="entry name" value="GLUTATHIONE S TRANSFERASE D11, ISOFORM B"/>
    <property type="match status" value="1"/>
</dbReference>
<dbReference type="CDD" id="cd03045">
    <property type="entry name" value="GST_N_Delta_Epsilon"/>
    <property type="match status" value="1"/>
</dbReference>
<organism evidence="10 11">
    <name type="scientific">Lutzomyia longipalpis</name>
    <name type="common">Sand fly</name>
    <dbReference type="NCBI Taxonomy" id="7200"/>
    <lineage>
        <taxon>Eukaryota</taxon>
        <taxon>Metazoa</taxon>
        <taxon>Ecdysozoa</taxon>
        <taxon>Arthropoda</taxon>
        <taxon>Hexapoda</taxon>
        <taxon>Insecta</taxon>
        <taxon>Pterygota</taxon>
        <taxon>Neoptera</taxon>
        <taxon>Endopterygota</taxon>
        <taxon>Diptera</taxon>
        <taxon>Nematocera</taxon>
        <taxon>Psychodoidea</taxon>
        <taxon>Psychodidae</taxon>
        <taxon>Lutzomyia</taxon>
        <taxon>Lutzomyia</taxon>
    </lineage>
</organism>
<comment type="catalytic activity">
    <reaction evidence="6">
        <text>RX + glutathione = an S-substituted glutathione + a halide anion + H(+)</text>
        <dbReference type="Rhea" id="RHEA:16437"/>
        <dbReference type="ChEBI" id="CHEBI:15378"/>
        <dbReference type="ChEBI" id="CHEBI:16042"/>
        <dbReference type="ChEBI" id="CHEBI:17792"/>
        <dbReference type="ChEBI" id="CHEBI:57925"/>
        <dbReference type="ChEBI" id="CHEBI:90779"/>
        <dbReference type="EC" id="2.5.1.18"/>
    </reaction>
</comment>
<evidence type="ECO:0000259" key="7">
    <source>
        <dbReference type="PROSITE" id="PS50404"/>
    </source>
</evidence>
<feature type="domain" description="GST N-terminal" evidence="7">
    <location>
        <begin position="1"/>
        <end position="82"/>
    </location>
</feature>
<comment type="similarity">
    <text evidence="1">Belongs to the GST superfamily. Theta family.</text>
</comment>
<dbReference type="AlphaFoldDB" id="A0A1B0CQY6"/>
<dbReference type="EC" id="2.5.1.18" evidence="3"/>
<dbReference type="EMBL" id="AJWK01024224">
    <property type="status" value="NOT_ANNOTATED_CDS"/>
    <property type="molecule type" value="Genomic_DNA"/>
</dbReference>
<dbReference type="Pfam" id="PF13409">
    <property type="entry name" value="GST_N_2"/>
    <property type="match status" value="1"/>
</dbReference>
<evidence type="ECO:0000256" key="1">
    <source>
        <dbReference type="ARBA" id="ARBA00009899"/>
    </source>
</evidence>